<dbReference type="EMBL" id="JAMKFB020000021">
    <property type="protein sequence ID" value="KAL0162707.1"/>
    <property type="molecule type" value="Genomic_DNA"/>
</dbReference>
<gene>
    <name evidence="2" type="ORF">M9458_042103</name>
</gene>
<name>A0ABD0NL96_CIRMR</name>
<proteinExistence type="predicted"/>
<feature type="transmembrane region" description="Helical" evidence="1">
    <location>
        <begin position="27"/>
        <end position="49"/>
    </location>
</feature>
<protein>
    <submittedName>
        <fullName evidence="2">Uncharacterized protein</fullName>
    </submittedName>
</protein>
<accession>A0ABD0NL96</accession>
<evidence type="ECO:0000313" key="2">
    <source>
        <dbReference type="EMBL" id="KAL0162707.1"/>
    </source>
</evidence>
<keyword evidence="1" id="KW-0812">Transmembrane</keyword>
<comment type="caution">
    <text evidence="2">The sequence shown here is derived from an EMBL/GenBank/DDBJ whole genome shotgun (WGS) entry which is preliminary data.</text>
</comment>
<sequence length="54" mass="4979">STRGATAAGAACGEVGEVTLGLGVLDWGVALGAALGSAAGAVLEVRVVLSLAGL</sequence>
<dbReference type="AlphaFoldDB" id="A0ABD0NL96"/>
<keyword evidence="3" id="KW-1185">Reference proteome</keyword>
<evidence type="ECO:0000256" key="1">
    <source>
        <dbReference type="SAM" id="Phobius"/>
    </source>
</evidence>
<keyword evidence="1" id="KW-0472">Membrane</keyword>
<feature type="non-terminal residue" evidence="2">
    <location>
        <position position="54"/>
    </location>
</feature>
<reference evidence="2 3" key="1">
    <citation type="submission" date="2024-05" db="EMBL/GenBank/DDBJ databases">
        <title>Genome sequencing and assembly of Indian major carp, Cirrhinus mrigala (Hamilton, 1822).</title>
        <authorList>
            <person name="Mohindra V."/>
            <person name="Chowdhury L.M."/>
            <person name="Lal K."/>
            <person name="Jena J.K."/>
        </authorList>
    </citation>
    <scope>NUCLEOTIDE SEQUENCE [LARGE SCALE GENOMIC DNA]</scope>
    <source>
        <strain evidence="2">CM1030</strain>
        <tissue evidence="2">Blood</tissue>
    </source>
</reference>
<evidence type="ECO:0000313" key="3">
    <source>
        <dbReference type="Proteomes" id="UP001529510"/>
    </source>
</evidence>
<feature type="non-terminal residue" evidence="2">
    <location>
        <position position="1"/>
    </location>
</feature>
<dbReference type="Proteomes" id="UP001529510">
    <property type="component" value="Unassembled WGS sequence"/>
</dbReference>
<keyword evidence="1" id="KW-1133">Transmembrane helix</keyword>
<organism evidence="2 3">
    <name type="scientific">Cirrhinus mrigala</name>
    <name type="common">Mrigala</name>
    <dbReference type="NCBI Taxonomy" id="683832"/>
    <lineage>
        <taxon>Eukaryota</taxon>
        <taxon>Metazoa</taxon>
        <taxon>Chordata</taxon>
        <taxon>Craniata</taxon>
        <taxon>Vertebrata</taxon>
        <taxon>Euteleostomi</taxon>
        <taxon>Actinopterygii</taxon>
        <taxon>Neopterygii</taxon>
        <taxon>Teleostei</taxon>
        <taxon>Ostariophysi</taxon>
        <taxon>Cypriniformes</taxon>
        <taxon>Cyprinidae</taxon>
        <taxon>Labeoninae</taxon>
        <taxon>Labeonini</taxon>
        <taxon>Cirrhinus</taxon>
    </lineage>
</organism>